<accession>A0A3S8UA38</accession>
<gene>
    <name evidence="9" type="ORF">EI545_17645</name>
</gene>
<dbReference type="PANTHER" id="PTHR32309">
    <property type="entry name" value="TYROSINE-PROTEIN KINASE"/>
    <property type="match status" value="1"/>
</dbReference>
<dbReference type="PANTHER" id="PTHR32309:SF31">
    <property type="entry name" value="CAPSULAR EXOPOLYSACCHARIDE FAMILY"/>
    <property type="match status" value="1"/>
</dbReference>
<sequence length="519" mass="57297">MNFDLRFYWILFLRRLPYAILIVSVCTIAAVFYAFSLPPVYRAEARLLLERAQIPDELAASTVRESADENLLAIQQYITTRANLQELLTRIDMYDASELMTEDQMVDDVRNRLGIYMPPSQGSTGIIYVSFAAPTPELSATVANAVADQILAQNIQLRTAASGNTLDFFEQEVRRLSSELAAQNARILEFEEANRDALPESLEYRRSRQAALQERLLQVDRELASLRDRRQRLTDLYERTGRLAVGVGASTPEQTRLEELRGELASALVILSPTNPRVRALQTQVAALEETVKSQLDAEGGGTLSSFDVQMLDIDGQIQYLAEEKNMIETEFAAVTASIEATPGNSLTLSTLTNDYDNLRVQYDQAVASLADARMGDRIEVTDRGQRISIIEPALPPTYRSEPNRKLLAMTGFGAGVLLSAGLIVLLELLNRTIRRPAELVSALGITPFVTIPFIESKAAAKARRMRLIWTVLGVAIVGPLLIFGVLVSVMPMDVIVERVTELFGLSGIIDPSSANTSG</sequence>
<keyword evidence="3 7" id="KW-0812">Transmembrane</keyword>
<evidence type="ECO:0000256" key="7">
    <source>
        <dbReference type="SAM" id="Phobius"/>
    </source>
</evidence>
<evidence type="ECO:0000259" key="8">
    <source>
        <dbReference type="Pfam" id="PF02706"/>
    </source>
</evidence>
<protein>
    <submittedName>
        <fullName evidence="9">Lipopolysaccharide biosynthesis protein</fullName>
    </submittedName>
</protein>
<evidence type="ECO:0000313" key="10">
    <source>
        <dbReference type="Proteomes" id="UP000282002"/>
    </source>
</evidence>
<reference evidence="9 10" key="1">
    <citation type="submission" date="2018-12" db="EMBL/GenBank/DDBJ databases">
        <title>Complete genome sequencing of Tabrizicola sp. K13M18.</title>
        <authorList>
            <person name="Bae J.-W."/>
        </authorList>
    </citation>
    <scope>NUCLEOTIDE SEQUENCE [LARGE SCALE GENOMIC DNA]</scope>
    <source>
        <strain evidence="9 10">K13M18</strain>
    </source>
</reference>
<evidence type="ECO:0000256" key="1">
    <source>
        <dbReference type="ARBA" id="ARBA00004651"/>
    </source>
</evidence>
<dbReference type="Proteomes" id="UP000282002">
    <property type="component" value="Chromosome"/>
</dbReference>
<keyword evidence="10" id="KW-1185">Reference proteome</keyword>
<evidence type="ECO:0000256" key="6">
    <source>
        <dbReference type="SAM" id="Coils"/>
    </source>
</evidence>
<keyword evidence="5 7" id="KW-0472">Membrane</keyword>
<dbReference type="RefSeq" id="WP_125326679.1">
    <property type="nucleotide sequence ID" value="NZ_CP034328.1"/>
</dbReference>
<dbReference type="InterPro" id="IPR003856">
    <property type="entry name" value="LPS_length_determ_N"/>
</dbReference>
<comment type="subcellular location">
    <subcellularLocation>
        <location evidence="1">Cell membrane</location>
        <topology evidence="1">Multi-pass membrane protein</topology>
    </subcellularLocation>
</comment>
<feature type="transmembrane region" description="Helical" evidence="7">
    <location>
        <begin position="468"/>
        <end position="491"/>
    </location>
</feature>
<proteinExistence type="predicted"/>
<feature type="domain" description="Polysaccharide chain length determinant N-terminal" evidence="8">
    <location>
        <begin position="3"/>
        <end position="86"/>
    </location>
</feature>
<feature type="transmembrane region" description="Helical" evidence="7">
    <location>
        <begin position="407"/>
        <end position="426"/>
    </location>
</feature>
<name>A0A3S8UA38_9RHOB</name>
<evidence type="ECO:0000256" key="4">
    <source>
        <dbReference type="ARBA" id="ARBA00022989"/>
    </source>
</evidence>
<dbReference type="OrthoDB" id="8114194at2"/>
<evidence type="ECO:0000256" key="5">
    <source>
        <dbReference type="ARBA" id="ARBA00023136"/>
    </source>
</evidence>
<dbReference type="InterPro" id="IPR050445">
    <property type="entry name" value="Bact_polysacc_biosynth/exp"/>
</dbReference>
<dbReference type="GO" id="GO:0005886">
    <property type="term" value="C:plasma membrane"/>
    <property type="evidence" value="ECO:0007669"/>
    <property type="project" value="UniProtKB-SubCell"/>
</dbReference>
<dbReference type="AlphaFoldDB" id="A0A3S8UA38"/>
<dbReference type="Pfam" id="PF02706">
    <property type="entry name" value="Wzz"/>
    <property type="match status" value="1"/>
</dbReference>
<dbReference type="KEGG" id="taw:EI545_17645"/>
<keyword evidence="4 7" id="KW-1133">Transmembrane helix</keyword>
<keyword evidence="6" id="KW-0175">Coiled coil</keyword>
<evidence type="ECO:0000256" key="2">
    <source>
        <dbReference type="ARBA" id="ARBA00022475"/>
    </source>
</evidence>
<dbReference type="EMBL" id="CP034328">
    <property type="protein sequence ID" value="AZL60487.1"/>
    <property type="molecule type" value="Genomic_DNA"/>
</dbReference>
<feature type="transmembrane region" description="Helical" evidence="7">
    <location>
        <begin position="20"/>
        <end position="41"/>
    </location>
</feature>
<evidence type="ECO:0000313" key="9">
    <source>
        <dbReference type="EMBL" id="AZL60487.1"/>
    </source>
</evidence>
<organism evidence="9 10">
    <name type="scientific">Tabrizicola piscis</name>
    <dbReference type="NCBI Taxonomy" id="2494374"/>
    <lineage>
        <taxon>Bacteria</taxon>
        <taxon>Pseudomonadati</taxon>
        <taxon>Pseudomonadota</taxon>
        <taxon>Alphaproteobacteria</taxon>
        <taxon>Rhodobacterales</taxon>
        <taxon>Paracoccaceae</taxon>
        <taxon>Tabrizicola</taxon>
    </lineage>
</organism>
<feature type="coiled-coil region" evidence="6">
    <location>
        <begin position="166"/>
        <end position="236"/>
    </location>
</feature>
<keyword evidence="2" id="KW-1003">Cell membrane</keyword>
<evidence type="ECO:0000256" key="3">
    <source>
        <dbReference type="ARBA" id="ARBA00022692"/>
    </source>
</evidence>